<keyword evidence="4" id="KW-1185">Reference proteome</keyword>
<comment type="caution">
    <text evidence="3">The sequence shown here is derived from an EMBL/GenBank/DDBJ whole genome shotgun (WGS) entry which is preliminary data.</text>
</comment>
<feature type="compositionally biased region" description="Polar residues" evidence="2">
    <location>
        <begin position="1"/>
        <end position="11"/>
    </location>
</feature>
<evidence type="ECO:0000313" key="3">
    <source>
        <dbReference type="EMBL" id="KAL3530057.1"/>
    </source>
</evidence>
<evidence type="ECO:0000256" key="1">
    <source>
        <dbReference type="SAM" id="Coils"/>
    </source>
</evidence>
<organism evidence="3 4">
    <name type="scientific">Cinchona calisaya</name>
    <dbReference type="NCBI Taxonomy" id="153742"/>
    <lineage>
        <taxon>Eukaryota</taxon>
        <taxon>Viridiplantae</taxon>
        <taxon>Streptophyta</taxon>
        <taxon>Embryophyta</taxon>
        <taxon>Tracheophyta</taxon>
        <taxon>Spermatophyta</taxon>
        <taxon>Magnoliopsida</taxon>
        <taxon>eudicotyledons</taxon>
        <taxon>Gunneridae</taxon>
        <taxon>Pentapetalae</taxon>
        <taxon>asterids</taxon>
        <taxon>lamiids</taxon>
        <taxon>Gentianales</taxon>
        <taxon>Rubiaceae</taxon>
        <taxon>Cinchonoideae</taxon>
        <taxon>Cinchoneae</taxon>
        <taxon>Cinchona</taxon>
    </lineage>
</organism>
<evidence type="ECO:0000256" key="2">
    <source>
        <dbReference type="SAM" id="MobiDB-lite"/>
    </source>
</evidence>
<feature type="coiled-coil region" evidence="1">
    <location>
        <begin position="131"/>
        <end position="158"/>
    </location>
</feature>
<sequence length="176" mass="19764">MPSKEATSTPLAQVEASIQEPSTPLALDSNLSQVQTIPRVEGSTFSYMIYAPSWEVYEDSSLEEVSRPLVEPLALPKSRRERAGKSLSSTCIADADAMFKHIAQTLEAKLKKAKEAKETNFRAMCAASMYNQENLQEIAKLKKENQELQASDKNEINDIQASHKSEMKKFRMLHKE</sequence>
<protein>
    <submittedName>
        <fullName evidence="3">Uncharacterized protein</fullName>
    </submittedName>
</protein>
<keyword evidence="1" id="KW-0175">Coiled coil</keyword>
<accession>A0ABD3AHG1</accession>
<dbReference type="Proteomes" id="UP001630127">
    <property type="component" value="Unassembled WGS sequence"/>
</dbReference>
<evidence type="ECO:0000313" key="4">
    <source>
        <dbReference type="Proteomes" id="UP001630127"/>
    </source>
</evidence>
<feature type="region of interest" description="Disordered" evidence="2">
    <location>
        <begin position="1"/>
        <end position="20"/>
    </location>
</feature>
<dbReference type="EMBL" id="JBJUIK010000004">
    <property type="protein sequence ID" value="KAL3530057.1"/>
    <property type="molecule type" value="Genomic_DNA"/>
</dbReference>
<gene>
    <name evidence="3" type="ORF">ACH5RR_009379</name>
</gene>
<name>A0ABD3AHG1_9GENT</name>
<reference evidence="3 4" key="1">
    <citation type="submission" date="2024-11" db="EMBL/GenBank/DDBJ databases">
        <title>A near-complete genome assembly of Cinchona calisaya.</title>
        <authorList>
            <person name="Lian D.C."/>
            <person name="Zhao X.W."/>
            <person name="Wei L."/>
        </authorList>
    </citation>
    <scope>NUCLEOTIDE SEQUENCE [LARGE SCALE GENOMIC DNA]</scope>
    <source>
        <tissue evidence="3">Nenye</tissue>
    </source>
</reference>
<proteinExistence type="predicted"/>
<dbReference type="AlphaFoldDB" id="A0ABD3AHG1"/>